<dbReference type="AlphaFoldDB" id="A0A232M724"/>
<feature type="region of interest" description="Disordered" evidence="1">
    <location>
        <begin position="1"/>
        <end position="62"/>
    </location>
</feature>
<feature type="compositionally biased region" description="Low complexity" evidence="1">
    <location>
        <begin position="1"/>
        <end position="11"/>
    </location>
</feature>
<proteinExistence type="predicted"/>
<dbReference type="Proteomes" id="UP000243515">
    <property type="component" value="Unassembled WGS sequence"/>
</dbReference>
<feature type="compositionally biased region" description="Pro residues" evidence="1">
    <location>
        <begin position="12"/>
        <end position="55"/>
    </location>
</feature>
<protein>
    <submittedName>
        <fullName evidence="2">Uncharacterized protein</fullName>
    </submittedName>
</protein>
<name>A0A232M724_9EURO</name>
<comment type="caution">
    <text evidence="2">The sequence shown here is derived from an EMBL/GenBank/DDBJ whole genome shotgun (WGS) entry which is preliminary data.</text>
</comment>
<sequence>MSSQGYYNQQPQYPPPSHGNYGPPPPGPPPQSYPPQGYPPPQMQYQQPPPQPPPQISLHCSAASSAKRAVNVVLNALSVARAARCGRRT</sequence>
<keyword evidence="3" id="KW-1185">Reference proteome</keyword>
<dbReference type="EMBL" id="NPHW01000649">
    <property type="protein sequence ID" value="OXV12210.1"/>
    <property type="molecule type" value="Genomic_DNA"/>
</dbReference>
<reference evidence="2 3" key="1">
    <citation type="journal article" date="2015" name="Environ. Microbiol.">
        <title>Metagenome sequence of Elaphomyces granulatus from sporocarp tissue reveals Ascomycota ectomycorrhizal fingerprints of genome expansion and a Proteobacteria-rich microbiome.</title>
        <authorList>
            <person name="Quandt C.A."/>
            <person name="Kohler A."/>
            <person name="Hesse C.N."/>
            <person name="Sharpton T.J."/>
            <person name="Martin F."/>
            <person name="Spatafora J.W."/>
        </authorList>
    </citation>
    <scope>NUCLEOTIDE SEQUENCE [LARGE SCALE GENOMIC DNA]</scope>
    <source>
        <strain evidence="2 3">OSC145934</strain>
    </source>
</reference>
<gene>
    <name evidence="2" type="ORF">Egran_00029</name>
</gene>
<evidence type="ECO:0000256" key="1">
    <source>
        <dbReference type="SAM" id="MobiDB-lite"/>
    </source>
</evidence>
<evidence type="ECO:0000313" key="3">
    <source>
        <dbReference type="Proteomes" id="UP000243515"/>
    </source>
</evidence>
<accession>A0A232M724</accession>
<evidence type="ECO:0000313" key="2">
    <source>
        <dbReference type="EMBL" id="OXV12210.1"/>
    </source>
</evidence>
<organism evidence="2 3">
    <name type="scientific">Elaphomyces granulatus</name>
    <dbReference type="NCBI Taxonomy" id="519963"/>
    <lineage>
        <taxon>Eukaryota</taxon>
        <taxon>Fungi</taxon>
        <taxon>Dikarya</taxon>
        <taxon>Ascomycota</taxon>
        <taxon>Pezizomycotina</taxon>
        <taxon>Eurotiomycetes</taxon>
        <taxon>Eurotiomycetidae</taxon>
        <taxon>Eurotiales</taxon>
        <taxon>Elaphomycetaceae</taxon>
        <taxon>Elaphomyces</taxon>
    </lineage>
</organism>